<feature type="binding site" evidence="7">
    <location>
        <position position="517"/>
    </location>
    <ligand>
        <name>Mn(2+)</name>
        <dbReference type="ChEBI" id="CHEBI:29035"/>
        <label>2</label>
    </ligand>
</feature>
<evidence type="ECO:0000256" key="8">
    <source>
        <dbReference type="SAM" id="Phobius"/>
    </source>
</evidence>
<feature type="transmembrane region" description="Helical" evidence="8">
    <location>
        <begin position="47"/>
        <end position="67"/>
    </location>
</feature>
<evidence type="ECO:0000256" key="7">
    <source>
        <dbReference type="PIRSR" id="PIRSR026583-50"/>
    </source>
</evidence>
<keyword evidence="7" id="KW-0464">Manganese</keyword>
<dbReference type="Gene3D" id="3.30.450.20">
    <property type="entry name" value="PAS domain"/>
    <property type="match status" value="1"/>
</dbReference>
<dbReference type="FunFam" id="3.90.1640.10:FF:000002">
    <property type="entry name" value="Cyclic-di-AMP phosphodiesterase"/>
    <property type="match status" value="1"/>
</dbReference>
<feature type="binding site" evidence="7">
    <location>
        <position position="365"/>
    </location>
    <ligand>
        <name>Mn(2+)</name>
        <dbReference type="ChEBI" id="CHEBI:29035"/>
        <label>2</label>
    </ligand>
</feature>
<organism evidence="10 11">
    <name type="scientific">Lactobacillus delbrueckii subsp. lactis</name>
    <dbReference type="NCBI Taxonomy" id="29397"/>
    <lineage>
        <taxon>Bacteria</taxon>
        <taxon>Bacillati</taxon>
        <taxon>Bacillota</taxon>
        <taxon>Bacilli</taxon>
        <taxon>Lactobacillales</taxon>
        <taxon>Lactobacillaceae</taxon>
        <taxon>Lactobacillus</taxon>
    </lineage>
</organism>
<comment type="function">
    <text evidence="6">Has phosphodiesterase (PDE) activity against cyclic-di-AMP (c-di-AMP).</text>
</comment>
<feature type="binding site" evidence="7">
    <location>
        <position position="363"/>
    </location>
    <ligand>
        <name>Mn(2+)</name>
        <dbReference type="ChEBI" id="CHEBI:29035"/>
        <label>1</label>
    </ligand>
</feature>
<dbReference type="PANTHER" id="PTHR47618:SF2">
    <property type="entry name" value="CYCLIC-DI-AMP PHOSPHODIESTERASE GDPP"/>
    <property type="match status" value="1"/>
</dbReference>
<keyword evidence="7" id="KW-0479">Metal-binding</keyword>
<feature type="domain" description="GGDEF" evidence="9">
    <location>
        <begin position="187"/>
        <end position="315"/>
    </location>
</feature>
<dbReference type="SMART" id="SM00267">
    <property type="entry name" value="GGDEF"/>
    <property type="match status" value="1"/>
</dbReference>
<accession>A0ABD4SJ00</accession>
<evidence type="ECO:0000259" key="9">
    <source>
        <dbReference type="PROSITE" id="PS50887"/>
    </source>
</evidence>
<evidence type="ECO:0000256" key="2">
    <source>
        <dbReference type="ARBA" id="ARBA00022475"/>
    </source>
</evidence>
<dbReference type="Pfam" id="PF01368">
    <property type="entry name" value="DHH"/>
    <property type="match status" value="1"/>
</dbReference>
<dbReference type="GO" id="GO:0003676">
    <property type="term" value="F:nucleic acid binding"/>
    <property type="evidence" value="ECO:0007669"/>
    <property type="project" value="UniProtKB-UniRule"/>
</dbReference>
<dbReference type="GO" id="GO:0016787">
    <property type="term" value="F:hydrolase activity"/>
    <property type="evidence" value="ECO:0007669"/>
    <property type="project" value="UniProtKB-UniRule"/>
</dbReference>
<evidence type="ECO:0000256" key="3">
    <source>
        <dbReference type="ARBA" id="ARBA00022692"/>
    </source>
</evidence>
<dbReference type="Pfam" id="PF21370">
    <property type="entry name" value="PAS_GdpP"/>
    <property type="match status" value="1"/>
</dbReference>
<feature type="binding site" evidence="7">
    <location>
        <position position="459"/>
    </location>
    <ligand>
        <name>Mn(2+)</name>
        <dbReference type="ChEBI" id="CHEBI:29035"/>
        <label>2</label>
    </ligand>
</feature>
<keyword evidence="3 8" id="KW-0812">Transmembrane</keyword>
<reference evidence="10 11" key="1">
    <citation type="submission" date="2021-12" db="EMBL/GenBank/DDBJ databases">
        <title>Antimicrobial susceptibility of Lactobacillus delbrueckii subsp. lactis obtained from milk products and other habitats.</title>
        <authorList>
            <person name="Shani N."/>
        </authorList>
    </citation>
    <scope>NUCLEOTIDE SEQUENCE [LARGE SCALE GENOMIC DNA]</scope>
    <source>
        <strain evidence="10 11">FAM 21755</strain>
    </source>
</reference>
<dbReference type="InterPro" id="IPR000160">
    <property type="entry name" value="GGDEF_dom"/>
</dbReference>
<dbReference type="AlphaFoldDB" id="A0ABD4SJ00"/>
<dbReference type="Proteomes" id="UP001200334">
    <property type="component" value="Unassembled WGS sequence"/>
</dbReference>
<comment type="catalytic activity">
    <reaction evidence="6">
        <text>3',3'-c-di-AMP + H2O = 5'-O-phosphonoadenylyl-(3'-&gt;5')-adenosine + H(+)</text>
        <dbReference type="Rhea" id="RHEA:54420"/>
        <dbReference type="ChEBI" id="CHEBI:15377"/>
        <dbReference type="ChEBI" id="CHEBI:15378"/>
        <dbReference type="ChEBI" id="CHEBI:71500"/>
        <dbReference type="ChEBI" id="CHEBI:138171"/>
    </reaction>
</comment>
<dbReference type="InterPro" id="IPR014528">
    <property type="entry name" value="GdpP/PdeA"/>
</dbReference>
<keyword evidence="4 8" id="KW-1133">Transmembrane helix</keyword>
<dbReference type="InterPro" id="IPR038763">
    <property type="entry name" value="DHH_sf"/>
</dbReference>
<evidence type="ECO:0000313" key="10">
    <source>
        <dbReference type="EMBL" id="MCD5563829.1"/>
    </source>
</evidence>
<feature type="binding site" evidence="7">
    <location>
        <position position="359"/>
    </location>
    <ligand>
        <name>Mn(2+)</name>
        <dbReference type="ChEBI" id="CHEBI:29035"/>
        <label>1</label>
    </ligand>
</feature>
<dbReference type="PIRSF" id="PIRSF026583">
    <property type="entry name" value="YybT"/>
    <property type="match status" value="1"/>
</dbReference>
<dbReference type="Gene3D" id="3.10.310.30">
    <property type="match status" value="1"/>
</dbReference>
<feature type="binding site" evidence="7">
    <location>
        <position position="434"/>
    </location>
    <ligand>
        <name>Mn(2+)</name>
        <dbReference type="ChEBI" id="CHEBI:29035"/>
        <label>2</label>
    </ligand>
</feature>
<sequence>MKNFLRKLELPEFVRDSRLIIAFSSIAFLTVLSTVVAFFINRIFGVALLLVLIVDVFWVVFGVYILAKNTNNYAANLSYRIKRGEQEAMIKMPLGILLYDESRHIQWVNPYLQLYLGDKDAIGKTITAVDRKLGKLVEEALEAQTSESKVVKWGDHQFEMVVQDSIGVIYLLDITRYADLADKYRAERLAIGQIFVDNYDELSERMHDQELARTSTYLQTTLNDYSKKFKAYLKRIDEDHFLLLAHLQDLEAMEEDKFSVLDKIRLETSRNNTPLTLSVGIAYGGESLRKIANQAQANLDLALGRGGDQVVLRELGQVARFYGGKSNPMEKRTRVRARMVSQALGELFKDVDQVFVQGHQRPDMDSVGSGIGVVKIARLHGAKAHFLLDTAHCNYDVDRLVKKMQAADPQLDLFVSPDEANAVARDNSLLVMVDHSKYSITYDQRLYDRLRNRIVVIDHHRRGEEFPENPMLTYVEPYASSASELVTEMVEYQQPAEDNRVLTNLEATAMLAGITVDTKEFSLRTGTRTFDAASYLRSIGADSSVVSELLKEDISSFLVKSHLVASLQMLRPKMAVMQGPEDKVIDPILTAQAADMALDLEGVSASFAITRRSGDKVGISARSMGHINVQVIMEKLGGGGHLSNAATQIKDITVKEASQRLLAAIDEYLEENS</sequence>
<dbReference type="Gene3D" id="3.90.1640.10">
    <property type="entry name" value="inorganic pyrophosphatase (n-terminal core)"/>
    <property type="match status" value="1"/>
</dbReference>
<evidence type="ECO:0000256" key="1">
    <source>
        <dbReference type="ARBA" id="ARBA00004651"/>
    </source>
</evidence>
<evidence type="ECO:0000256" key="5">
    <source>
        <dbReference type="ARBA" id="ARBA00023136"/>
    </source>
</evidence>
<name>A0ABD4SJ00_LACDL</name>
<evidence type="ECO:0000313" key="11">
    <source>
        <dbReference type="Proteomes" id="UP001200334"/>
    </source>
</evidence>
<dbReference type="InterPro" id="IPR001667">
    <property type="entry name" value="DDH_dom"/>
</dbReference>
<dbReference type="RefSeq" id="WP_016396060.1">
    <property type="nucleotide sequence ID" value="NZ_JAJNTC010000028.1"/>
</dbReference>
<dbReference type="EC" id="3.1.4.-" evidence="6"/>
<gene>
    <name evidence="10" type="ORF">LOB85_06875</name>
</gene>
<proteinExistence type="inferred from homology"/>
<dbReference type="GO" id="GO:0005886">
    <property type="term" value="C:plasma membrane"/>
    <property type="evidence" value="ECO:0007669"/>
    <property type="project" value="UniProtKB-SubCell"/>
</dbReference>
<keyword evidence="6" id="KW-0378">Hydrolase</keyword>
<feature type="transmembrane region" description="Helical" evidence="8">
    <location>
        <begin position="20"/>
        <end position="40"/>
    </location>
</feature>
<protein>
    <recommendedName>
        <fullName evidence="6">Cyclic-di-AMP phosphodiesterase</fullName>
        <ecNumber evidence="6">3.1.4.-</ecNumber>
    </recommendedName>
</protein>
<dbReference type="Pfam" id="PF02272">
    <property type="entry name" value="DHHA1"/>
    <property type="match status" value="1"/>
</dbReference>
<comment type="caution">
    <text evidence="10">The sequence shown here is derived from an EMBL/GenBank/DDBJ whole genome shotgun (WGS) entry which is preliminary data.</text>
</comment>
<dbReference type="Pfam" id="PF24898">
    <property type="entry name" value="GGDEF_GdpP"/>
    <property type="match status" value="1"/>
</dbReference>
<dbReference type="EMBL" id="JAJNUY010000029">
    <property type="protein sequence ID" value="MCD5563829.1"/>
    <property type="molecule type" value="Genomic_DNA"/>
</dbReference>
<evidence type="ECO:0000256" key="6">
    <source>
        <dbReference type="PIRNR" id="PIRNR026583"/>
    </source>
</evidence>
<feature type="binding site" evidence="7">
    <location>
        <position position="434"/>
    </location>
    <ligand>
        <name>Mn(2+)</name>
        <dbReference type="ChEBI" id="CHEBI:29035"/>
        <label>1</label>
    </ligand>
</feature>
<dbReference type="InterPro" id="IPR051319">
    <property type="entry name" value="Oligoribo/pAp-PDE_c-di-AMP_PDE"/>
</dbReference>
<dbReference type="SUPFAM" id="SSF64182">
    <property type="entry name" value="DHH phosphoesterases"/>
    <property type="match status" value="1"/>
</dbReference>
<dbReference type="PANTHER" id="PTHR47618">
    <property type="entry name" value="BIFUNCTIONAL OLIGORIBONUCLEASE AND PAP PHOSPHATASE NRNA"/>
    <property type="match status" value="1"/>
</dbReference>
<comment type="cofactor">
    <cofactor evidence="7">
        <name>Mn(2+)</name>
        <dbReference type="ChEBI" id="CHEBI:29035"/>
    </cofactor>
    <text evidence="7">For phosphodiesterase activity, probably binds 2 Mn(2+) per subunit.</text>
</comment>
<keyword evidence="5 6" id="KW-0472">Membrane</keyword>
<dbReference type="InterPro" id="IPR003156">
    <property type="entry name" value="DHHA1_dom"/>
</dbReference>
<evidence type="ECO:0000256" key="4">
    <source>
        <dbReference type="ARBA" id="ARBA00022989"/>
    </source>
</evidence>
<comment type="similarity">
    <text evidence="6">Belongs to the GdpP/PdeA phosphodiesterase family.</text>
</comment>
<dbReference type="PROSITE" id="PS50887">
    <property type="entry name" value="GGDEF"/>
    <property type="match status" value="1"/>
</dbReference>
<comment type="subcellular location">
    <subcellularLocation>
        <location evidence="1">Cell membrane</location>
        <topology evidence="1">Multi-pass membrane protein</topology>
    </subcellularLocation>
</comment>
<keyword evidence="2 6" id="KW-1003">Cell membrane</keyword>
<dbReference type="InterPro" id="IPR049553">
    <property type="entry name" value="GdpP-like_PAS"/>
</dbReference>